<evidence type="ECO:0000313" key="4">
    <source>
        <dbReference type="EMBL" id="KIP12788.1"/>
    </source>
</evidence>
<comment type="similarity">
    <text evidence="3">Belongs to the UreF family.</text>
</comment>
<dbReference type="Gene3D" id="1.10.4190.10">
    <property type="entry name" value="Urease accessory protein UreF"/>
    <property type="match status" value="1"/>
</dbReference>
<dbReference type="PANTHER" id="PTHR33620:SF1">
    <property type="entry name" value="UREASE ACCESSORY PROTEIN F"/>
    <property type="match status" value="1"/>
</dbReference>
<reference evidence="4 5" key="1">
    <citation type="journal article" date="2014" name="PLoS Genet.">
        <title>Analysis of the Phlebiopsis gigantea genome, transcriptome and secretome provides insight into its pioneer colonization strategies of wood.</title>
        <authorList>
            <person name="Hori C."/>
            <person name="Ishida T."/>
            <person name="Igarashi K."/>
            <person name="Samejima M."/>
            <person name="Suzuki H."/>
            <person name="Master E."/>
            <person name="Ferreira P."/>
            <person name="Ruiz-Duenas F.J."/>
            <person name="Held B."/>
            <person name="Canessa P."/>
            <person name="Larrondo L.F."/>
            <person name="Schmoll M."/>
            <person name="Druzhinina I.S."/>
            <person name="Kubicek C.P."/>
            <person name="Gaskell J.A."/>
            <person name="Kersten P."/>
            <person name="St John F."/>
            <person name="Glasner J."/>
            <person name="Sabat G."/>
            <person name="Splinter BonDurant S."/>
            <person name="Syed K."/>
            <person name="Yadav J."/>
            <person name="Mgbeahuruike A.C."/>
            <person name="Kovalchuk A."/>
            <person name="Asiegbu F.O."/>
            <person name="Lackner G."/>
            <person name="Hoffmeister D."/>
            <person name="Rencoret J."/>
            <person name="Gutierrez A."/>
            <person name="Sun H."/>
            <person name="Lindquist E."/>
            <person name="Barry K."/>
            <person name="Riley R."/>
            <person name="Grigoriev I.V."/>
            <person name="Henrissat B."/>
            <person name="Kues U."/>
            <person name="Berka R.M."/>
            <person name="Martinez A.T."/>
            <person name="Covert S.F."/>
            <person name="Blanchette R.A."/>
            <person name="Cullen D."/>
        </authorList>
    </citation>
    <scope>NUCLEOTIDE SEQUENCE [LARGE SCALE GENOMIC DNA]</scope>
    <source>
        <strain evidence="4 5">11061_1 CR5-6</strain>
    </source>
</reference>
<evidence type="ECO:0000256" key="2">
    <source>
        <dbReference type="ARBA" id="ARBA00023186"/>
    </source>
</evidence>
<dbReference type="EMBL" id="KN840438">
    <property type="protein sequence ID" value="KIP12788.1"/>
    <property type="molecule type" value="Genomic_DNA"/>
</dbReference>
<keyword evidence="2" id="KW-0143">Chaperone</keyword>
<dbReference type="PANTHER" id="PTHR33620">
    <property type="entry name" value="UREASE ACCESSORY PROTEIN F"/>
    <property type="match status" value="1"/>
</dbReference>
<dbReference type="Pfam" id="PF01730">
    <property type="entry name" value="UreF"/>
    <property type="match status" value="1"/>
</dbReference>
<dbReference type="OrthoDB" id="2550922at2759"/>
<name>A0A0C3PXG0_PHLG1</name>
<evidence type="ECO:0000313" key="5">
    <source>
        <dbReference type="Proteomes" id="UP000053257"/>
    </source>
</evidence>
<organism evidence="4 5">
    <name type="scientific">Phlebiopsis gigantea (strain 11061_1 CR5-6)</name>
    <name type="common">White-rot fungus</name>
    <name type="synonym">Peniophora gigantea</name>
    <dbReference type="NCBI Taxonomy" id="745531"/>
    <lineage>
        <taxon>Eukaryota</taxon>
        <taxon>Fungi</taxon>
        <taxon>Dikarya</taxon>
        <taxon>Basidiomycota</taxon>
        <taxon>Agaricomycotina</taxon>
        <taxon>Agaricomycetes</taxon>
        <taxon>Polyporales</taxon>
        <taxon>Phanerochaetaceae</taxon>
        <taxon>Phlebiopsis</taxon>
    </lineage>
</organism>
<protein>
    <submittedName>
        <fullName evidence="4">Uncharacterized protein</fullName>
    </submittedName>
</protein>
<evidence type="ECO:0000256" key="3">
    <source>
        <dbReference type="ARBA" id="ARBA00046339"/>
    </source>
</evidence>
<dbReference type="AlphaFoldDB" id="A0A0C3PXG0"/>
<dbReference type="GO" id="GO:0016151">
    <property type="term" value="F:nickel cation binding"/>
    <property type="evidence" value="ECO:0007669"/>
    <property type="project" value="InterPro"/>
</dbReference>
<accession>A0A0C3PXG0</accession>
<dbReference type="HOGENOM" id="CLU_049215_0_1_1"/>
<dbReference type="InterPro" id="IPR002639">
    <property type="entry name" value="UreF"/>
</dbReference>
<sequence length="249" mass="26845">MDSEDDAYILLLLSDGNLPTGAFVASAGLESFVTHGFLTSQETTKGKKNDTLNYVVDFVRDNLNSYARTALPFVSDAHISAQQHIGLAAEIDDSSSTAALQDLQDLDDLYESMTLNHVARRASKTQGVALLSLYSKGFTKPPVLRTGDISLSSPEDEARDSRIGALVDKIKLAVRREETHGHLPICWGVLTAALGLSLGMNTSLYVVTAERKFIMFVIPKFTCVDPSQSGVSSSTSFCTPAACYPQGCE</sequence>
<dbReference type="Proteomes" id="UP000053257">
    <property type="component" value="Unassembled WGS sequence"/>
</dbReference>
<gene>
    <name evidence="4" type="ORF">PHLGIDRAFT_113384</name>
</gene>
<dbReference type="InterPro" id="IPR038277">
    <property type="entry name" value="UreF_sf"/>
</dbReference>
<keyword evidence="1" id="KW-0996">Nickel insertion</keyword>
<keyword evidence="5" id="KW-1185">Reference proteome</keyword>
<dbReference type="STRING" id="745531.A0A0C3PXG0"/>
<proteinExistence type="inferred from homology"/>
<evidence type="ECO:0000256" key="1">
    <source>
        <dbReference type="ARBA" id="ARBA00022988"/>
    </source>
</evidence>